<comment type="caution">
    <text evidence="1">The sequence shown here is derived from an EMBL/GenBank/DDBJ whole genome shotgun (WGS) entry which is preliminary data.</text>
</comment>
<dbReference type="RefSeq" id="WP_184990434.1">
    <property type="nucleotide sequence ID" value="NZ_JACHNE010000001.1"/>
</dbReference>
<evidence type="ECO:0000313" key="1">
    <source>
        <dbReference type="EMBL" id="MBB5798644.1"/>
    </source>
</evidence>
<dbReference type="Proteomes" id="UP000590647">
    <property type="component" value="Unassembled WGS sequence"/>
</dbReference>
<evidence type="ECO:0000313" key="2">
    <source>
        <dbReference type="Proteomes" id="UP000590647"/>
    </source>
</evidence>
<name>A0A7W9LWH1_9ACTN</name>
<keyword evidence="2" id="KW-1185">Reference proteome</keyword>
<protein>
    <submittedName>
        <fullName evidence="1">Uncharacterized protein</fullName>
    </submittedName>
</protein>
<dbReference type="EMBL" id="JACHNE010000001">
    <property type="protein sequence ID" value="MBB5798644.1"/>
    <property type="molecule type" value="Genomic_DNA"/>
</dbReference>
<sequence>MSDADAALWWARVRAEGPLRMPAATRTPAGMLRMVEQGGERCWLLPRPPDDVTPAVLRELRMPTLPVEFPNETNRVLAAALRCCWADIQASPWPGQSATMHEVLDVVDQLIPGREKEVLHRFGMGAFRRLQSSRWLDIDDEAQTVRLGPRAATWSDQDLPVLRDLWRELPPPRPDGKSDR</sequence>
<dbReference type="AlphaFoldDB" id="A0A7W9LWH1"/>
<gene>
    <name evidence="1" type="ORF">HDA41_006608</name>
</gene>
<proteinExistence type="predicted"/>
<accession>A0A7W9LWH1</accession>
<reference evidence="1 2" key="1">
    <citation type="submission" date="2020-08" db="EMBL/GenBank/DDBJ databases">
        <title>Sequencing the genomes of 1000 actinobacteria strains.</title>
        <authorList>
            <person name="Klenk H.-P."/>
        </authorList>
    </citation>
    <scope>NUCLEOTIDE SEQUENCE [LARGE SCALE GENOMIC DNA]</scope>
    <source>
        <strain evidence="1 2">DSM 40084</strain>
    </source>
</reference>
<organism evidence="1 2">
    <name type="scientific">Streptomyces caelestis</name>
    <dbReference type="NCBI Taxonomy" id="36816"/>
    <lineage>
        <taxon>Bacteria</taxon>
        <taxon>Bacillati</taxon>
        <taxon>Actinomycetota</taxon>
        <taxon>Actinomycetes</taxon>
        <taxon>Kitasatosporales</taxon>
        <taxon>Streptomycetaceae</taxon>
        <taxon>Streptomyces</taxon>
    </lineage>
</organism>